<feature type="transmembrane region" description="Helical" evidence="1">
    <location>
        <begin position="147"/>
        <end position="168"/>
    </location>
</feature>
<keyword evidence="1" id="KW-0472">Membrane</keyword>
<feature type="transmembrane region" description="Helical" evidence="1">
    <location>
        <begin position="180"/>
        <end position="199"/>
    </location>
</feature>
<keyword evidence="2" id="KW-1185">Reference proteome</keyword>
<accession>A0A1I7ULQ7</accession>
<protein>
    <submittedName>
        <fullName evidence="3">Uncharacterized protein</fullName>
    </submittedName>
</protein>
<name>A0A1I7ULQ7_9PELO</name>
<keyword evidence="1" id="KW-0812">Transmembrane</keyword>
<organism evidence="2 3">
    <name type="scientific">Caenorhabditis tropicalis</name>
    <dbReference type="NCBI Taxonomy" id="1561998"/>
    <lineage>
        <taxon>Eukaryota</taxon>
        <taxon>Metazoa</taxon>
        <taxon>Ecdysozoa</taxon>
        <taxon>Nematoda</taxon>
        <taxon>Chromadorea</taxon>
        <taxon>Rhabditida</taxon>
        <taxon>Rhabditina</taxon>
        <taxon>Rhabditomorpha</taxon>
        <taxon>Rhabditoidea</taxon>
        <taxon>Rhabditidae</taxon>
        <taxon>Peloderinae</taxon>
        <taxon>Caenorhabditis</taxon>
    </lineage>
</organism>
<keyword evidence="1" id="KW-1133">Transmembrane helix</keyword>
<evidence type="ECO:0000313" key="2">
    <source>
        <dbReference type="Proteomes" id="UP000095282"/>
    </source>
</evidence>
<reference evidence="3" key="1">
    <citation type="submission" date="2016-11" db="UniProtKB">
        <authorList>
            <consortium name="WormBaseParasite"/>
        </authorList>
    </citation>
    <scope>IDENTIFICATION</scope>
</reference>
<dbReference type="AlphaFoldDB" id="A0A1I7ULQ7"/>
<feature type="transmembrane region" description="Helical" evidence="1">
    <location>
        <begin position="50"/>
        <end position="67"/>
    </location>
</feature>
<dbReference type="Proteomes" id="UP000095282">
    <property type="component" value="Unplaced"/>
</dbReference>
<proteinExistence type="predicted"/>
<evidence type="ECO:0000313" key="3">
    <source>
        <dbReference type="WBParaSite" id="Csp11.Scaffold630.g17220.t1"/>
    </source>
</evidence>
<evidence type="ECO:0000256" key="1">
    <source>
        <dbReference type="SAM" id="Phobius"/>
    </source>
</evidence>
<feature type="transmembrane region" description="Helical" evidence="1">
    <location>
        <begin position="73"/>
        <end position="94"/>
    </location>
</feature>
<dbReference type="WBParaSite" id="Csp11.Scaffold630.g17220.t1">
    <property type="protein sequence ID" value="Csp11.Scaffold630.g17220.t1"/>
    <property type="gene ID" value="Csp11.Scaffold630.g17220"/>
</dbReference>
<sequence>MKIGVKEFEKKPKKDEELEADEFMTRVLMTYHSDKIDIDRRRKRFRRTPVYIQIILFAIILILNVYYRSNAYHLSLITCFLVMLTSVLCNLLFFPWLQSLSSLNLDYWFLELQSRFLHDHATKAGFINVNWKQALPVMEYRQCVIDICYIGACILFFIGHIIASILLFRQMDPLCYKTAVFQLWFTWIPVLCCLISFYLSCKNMWWLRKANRNINTILSNC</sequence>